<keyword evidence="1" id="KW-0479">Metal-binding</keyword>
<dbReference type="EMBL" id="CAJVPL010000343">
    <property type="protein sequence ID" value="CAG8485511.1"/>
    <property type="molecule type" value="Genomic_DNA"/>
</dbReference>
<name>A0A9N8ZD49_9GLOM</name>
<accession>A0A9N8ZD49</accession>
<dbReference type="AlphaFoldDB" id="A0A9N8ZD49"/>
<feature type="domain" description="PHD-type" evidence="5">
    <location>
        <begin position="440"/>
        <end position="574"/>
    </location>
</feature>
<dbReference type="InterPro" id="IPR019787">
    <property type="entry name" value="Znf_PHD-finger"/>
</dbReference>
<evidence type="ECO:0000256" key="2">
    <source>
        <dbReference type="ARBA" id="ARBA00022771"/>
    </source>
</evidence>
<evidence type="ECO:0000256" key="3">
    <source>
        <dbReference type="ARBA" id="ARBA00022833"/>
    </source>
</evidence>
<dbReference type="GO" id="GO:0004842">
    <property type="term" value="F:ubiquitin-protein transferase activity"/>
    <property type="evidence" value="ECO:0007669"/>
    <property type="project" value="TreeGrafter"/>
</dbReference>
<dbReference type="InterPro" id="IPR029617">
    <property type="entry name" value="Snt2"/>
</dbReference>
<feature type="compositionally biased region" description="Polar residues" evidence="4">
    <location>
        <begin position="17"/>
        <end position="30"/>
    </location>
</feature>
<dbReference type="PANTHER" id="PTHR47672">
    <property type="entry name" value="E3 UBIQUITIN-PROTEIN LIGASE SNT2"/>
    <property type="match status" value="1"/>
</dbReference>
<gene>
    <name evidence="6" type="ORF">AGERDE_LOCUS3463</name>
</gene>
<evidence type="ECO:0000313" key="7">
    <source>
        <dbReference type="Proteomes" id="UP000789831"/>
    </source>
</evidence>
<dbReference type="Pfam" id="PF13831">
    <property type="entry name" value="PHD_2"/>
    <property type="match status" value="1"/>
</dbReference>
<organism evidence="6 7">
    <name type="scientific">Ambispora gerdemannii</name>
    <dbReference type="NCBI Taxonomy" id="144530"/>
    <lineage>
        <taxon>Eukaryota</taxon>
        <taxon>Fungi</taxon>
        <taxon>Fungi incertae sedis</taxon>
        <taxon>Mucoromycota</taxon>
        <taxon>Glomeromycotina</taxon>
        <taxon>Glomeromycetes</taxon>
        <taxon>Archaeosporales</taxon>
        <taxon>Ambisporaceae</taxon>
        <taxon>Ambispora</taxon>
    </lineage>
</organism>
<feature type="compositionally biased region" description="Basic and acidic residues" evidence="4">
    <location>
        <begin position="319"/>
        <end position="328"/>
    </location>
</feature>
<dbReference type="PROSITE" id="PS51805">
    <property type="entry name" value="EPHD"/>
    <property type="match status" value="1"/>
</dbReference>
<dbReference type="GO" id="GO:0008270">
    <property type="term" value="F:zinc ion binding"/>
    <property type="evidence" value="ECO:0007669"/>
    <property type="project" value="UniProtKB-KW"/>
</dbReference>
<evidence type="ECO:0000259" key="5">
    <source>
        <dbReference type="PROSITE" id="PS51805"/>
    </source>
</evidence>
<evidence type="ECO:0000256" key="4">
    <source>
        <dbReference type="SAM" id="MobiDB-lite"/>
    </source>
</evidence>
<feature type="compositionally biased region" description="Acidic residues" evidence="4">
    <location>
        <begin position="220"/>
        <end position="229"/>
    </location>
</feature>
<keyword evidence="3" id="KW-0862">Zinc</keyword>
<evidence type="ECO:0000256" key="1">
    <source>
        <dbReference type="ARBA" id="ARBA00022723"/>
    </source>
</evidence>
<feature type="region of interest" description="Disordered" evidence="4">
    <location>
        <begin position="17"/>
        <end position="73"/>
    </location>
</feature>
<dbReference type="Pfam" id="PF13832">
    <property type="entry name" value="zf-HC5HC2H_2"/>
    <property type="match status" value="1"/>
</dbReference>
<dbReference type="GO" id="GO:0048189">
    <property type="term" value="C:Lid2 complex"/>
    <property type="evidence" value="ECO:0007669"/>
    <property type="project" value="TreeGrafter"/>
</dbReference>
<dbReference type="OrthoDB" id="336088at2759"/>
<feature type="compositionally biased region" description="Low complexity" evidence="4">
    <location>
        <begin position="52"/>
        <end position="65"/>
    </location>
</feature>
<feature type="compositionally biased region" description="Basic and acidic residues" evidence="4">
    <location>
        <begin position="351"/>
        <end position="362"/>
    </location>
</feature>
<comment type="caution">
    <text evidence="6">The sequence shown here is derived from an EMBL/GenBank/DDBJ whole genome shotgun (WGS) entry which is preliminary data.</text>
</comment>
<feature type="region of interest" description="Disordered" evidence="4">
    <location>
        <begin position="196"/>
        <end position="280"/>
    </location>
</feature>
<dbReference type="SMART" id="SM00249">
    <property type="entry name" value="PHD"/>
    <property type="match status" value="2"/>
</dbReference>
<dbReference type="Proteomes" id="UP000789831">
    <property type="component" value="Unassembled WGS sequence"/>
</dbReference>
<proteinExistence type="predicted"/>
<feature type="compositionally biased region" description="Low complexity" evidence="4">
    <location>
        <begin position="338"/>
        <end position="349"/>
    </location>
</feature>
<feature type="compositionally biased region" description="Basic and acidic residues" evidence="4">
    <location>
        <begin position="261"/>
        <end position="270"/>
    </location>
</feature>
<dbReference type="PANTHER" id="PTHR47672:SF1">
    <property type="entry name" value="E3 UBIQUITIN-PROTEIN LIGASE SNT2"/>
    <property type="match status" value="1"/>
</dbReference>
<protein>
    <submittedName>
        <fullName evidence="6">5908_t:CDS:1</fullName>
    </submittedName>
</protein>
<sequence>MESQSKEISINDAVIQNSSFPSISEQTPTILKSLKRDREQGPIQKRSKLENQETQTSVTEVQQHQDSSQGIQVDTVSTSKSVEYVQPLKQQVLSGEEELDMLKRKALFRVEVVIEGNSIIEKIQMPNENVNKPKVEESQNPLTKLSVDDDLMDLLEGEISDLDSDLLLSSEDESAQPKNITSNEIVYKKVEPKNSLDKSVQMVHSASTKSKRVVSKGTSDEDIFEDSSDLDSFSEANSDTEYEDDEYKGPSVRALSASSPRRSERQRRPPEILALSQSAIRQKARSRKILQRLNNINENEFAQPAGSSKDHYQPQNDEGSVKKEKRWNINDSDDELSSENSENSPSDYSSEGEKKENVRDTKSIPTNSIARTMICPSLPIPKSECKICGGLRPMSRLLSCHDCNLCVHSDCYGQVGYKDTPSIWRCDPCLNRKNPKVAKICKCVLCALPEGENNAMKRTAGYNWCHVICAAFFPQVSFRDAESVSMIEDVMNVDEISWKMICFICKKTGGATLNCAHDGCQTAFHVTCVQKQSTCQICFEIIPKKKIESDVDPIDFGNGMDGDLSPKIFCQNHKTSLATFVKLSDRGINDNFSAIYTFIRIHKQFQFQGAEERRRYRFRDLIFANDMPSPIQASTRSPSPSLFSTLSFSLTSPSMTCLSPASPPNVGSSGFSRPPPTVCAKCGTNASPMWWPRDKEQQENFLSCKDLGVKKVHGTKFPQIFSPLTFGRILGESMCHKCYWKEKKANNS</sequence>
<dbReference type="SUPFAM" id="SSF57903">
    <property type="entry name" value="FYVE/PHD zinc finger"/>
    <property type="match status" value="1"/>
</dbReference>
<dbReference type="Gene3D" id="3.30.40.10">
    <property type="entry name" value="Zinc/RING finger domain, C3HC4 (zinc finger)"/>
    <property type="match status" value="2"/>
</dbReference>
<dbReference type="InterPro" id="IPR011011">
    <property type="entry name" value="Znf_FYVE_PHD"/>
</dbReference>
<dbReference type="GO" id="GO:0036205">
    <property type="term" value="P:histone catabolic process"/>
    <property type="evidence" value="ECO:0007669"/>
    <property type="project" value="TreeGrafter"/>
</dbReference>
<keyword evidence="2" id="KW-0863">Zinc-finger</keyword>
<dbReference type="InterPro" id="IPR013083">
    <property type="entry name" value="Znf_RING/FYVE/PHD"/>
</dbReference>
<evidence type="ECO:0000313" key="6">
    <source>
        <dbReference type="EMBL" id="CAG8485511.1"/>
    </source>
</evidence>
<dbReference type="InterPro" id="IPR034732">
    <property type="entry name" value="EPHD"/>
</dbReference>
<feature type="region of interest" description="Disordered" evidence="4">
    <location>
        <begin position="300"/>
        <end position="363"/>
    </location>
</feature>
<dbReference type="InterPro" id="IPR001965">
    <property type="entry name" value="Znf_PHD"/>
</dbReference>
<keyword evidence="7" id="KW-1185">Reference proteome</keyword>
<reference evidence="6" key="1">
    <citation type="submission" date="2021-06" db="EMBL/GenBank/DDBJ databases">
        <authorList>
            <person name="Kallberg Y."/>
            <person name="Tangrot J."/>
            <person name="Rosling A."/>
        </authorList>
    </citation>
    <scope>NUCLEOTIDE SEQUENCE</scope>
    <source>
        <strain evidence="6">MT106</strain>
    </source>
</reference>